<proteinExistence type="predicted"/>
<protein>
    <recommendedName>
        <fullName evidence="1">RmlD-like substrate binding domain-containing protein</fullName>
    </recommendedName>
</protein>
<gene>
    <name evidence="2" type="ORF">Hyperionvirus36_22</name>
</gene>
<dbReference type="Gene3D" id="3.40.50.720">
    <property type="entry name" value="NAD(P)-binding Rossmann-like Domain"/>
    <property type="match status" value="1"/>
</dbReference>
<feature type="domain" description="RmlD-like substrate binding" evidence="1">
    <location>
        <begin position="1"/>
        <end position="124"/>
    </location>
</feature>
<dbReference type="SUPFAM" id="SSF51735">
    <property type="entry name" value="NAD(P)-binding Rossmann-fold domains"/>
    <property type="match status" value="1"/>
</dbReference>
<dbReference type="EMBL" id="MK072418">
    <property type="protein sequence ID" value="AYV84745.1"/>
    <property type="molecule type" value="Genomic_DNA"/>
</dbReference>
<name>A0A3G5ABZ9_9VIRU</name>
<dbReference type="InterPro" id="IPR029903">
    <property type="entry name" value="RmlD-like-bd"/>
</dbReference>
<dbReference type="InterPro" id="IPR036291">
    <property type="entry name" value="NAD(P)-bd_dom_sf"/>
</dbReference>
<evidence type="ECO:0000259" key="1">
    <source>
        <dbReference type="Pfam" id="PF04321"/>
    </source>
</evidence>
<dbReference type="GO" id="GO:0048269">
    <property type="term" value="C:methionine adenosyltransferase complex"/>
    <property type="evidence" value="ECO:0007669"/>
    <property type="project" value="TreeGrafter"/>
</dbReference>
<evidence type="ECO:0000313" key="2">
    <source>
        <dbReference type="EMBL" id="AYV84745.1"/>
    </source>
</evidence>
<sequence>MKILFFGANGWIGAQIIKLLSNHEIHQATSRADDIESVEKEIKRISPTHIISSIGRTHGTHNGIAHTTIDYLEIPGKLHENIKDNLFAPTALAILSMQHNIHLTYIGTGCIFEYDQNHPITETNGFTEADAPNFFGSSYSLVKGFTDQLMHLFPTNVLNIRIRMPITDTHHPRNFITKITQYKNICSIPNSMTVFPDLLPYLIDMIENQTTGTINLVSPGLISHNEILALYKEIVDPTFTWNNFSLEEQNKIITAKRSNNYLDSTKLLKLYPNVKPVHDAVRDALHTLKLS</sequence>
<dbReference type="GO" id="GO:0048270">
    <property type="term" value="F:methionine adenosyltransferase regulator activity"/>
    <property type="evidence" value="ECO:0007669"/>
    <property type="project" value="TreeGrafter"/>
</dbReference>
<accession>A0A3G5ABZ9</accession>
<dbReference type="PANTHER" id="PTHR10491:SF4">
    <property type="entry name" value="METHIONINE ADENOSYLTRANSFERASE 2 SUBUNIT BETA"/>
    <property type="match status" value="1"/>
</dbReference>
<dbReference type="InterPro" id="IPR005913">
    <property type="entry name" value="dTDP_dehydrorham_reduct"/>
</dbReference>
<dbReference type="PANTHER" id="PTHR10491">
    <property type="entry name" value="DTDP-4-DEHYDRORHAMNOSE REDUCTASE"/>
    <property type="match status" value="1"/>
</dbReference>
<dbReference type="GO" id="GO:0006556">
    <property type="term" value="P:S-adenosylmethionine biosynthetic process"/>
    <property type="evidence" value="ECO:0007669"/>
    <property type="project" value="TreeGrafter"/>
</dbReference>
<reference evidence="2" key="1">
    <citation type="submission" date="2018-10" db="EMBL/GenBank/DDBJ databases">
        <title>Hidden diversity of soil giant viruses.</title>
        <authorList>
            <person name="Schulz F."/>
            <person name="Alteio L."/>
            <person name="Goudeau D."/>
            <person name="Ryan E.M."/>
            <person name="Malmstrom R.R."/>
            <person name="Blanchard J."/>
            <person name="Woyke T."/>
        </authorList>
    </citation>
    <scope>NUCLEOTIDE SEQUENCE</scope>
    <source>
        <strain evidence="2">HYV1</strain>
    </source>
</reference>
<dbReference type="Pfam" id="PF04321">
    <property type="entry name" value="RmlD_sub_bind"/>
    <property type="match status" value="1"/>
</dbReference>
<organism evidence="2">
    <name type="scientific">Hyperionvirus sp</name>
    <dbReference type="NCBI Taxonomy" id="2487770"/>
    <lineage>
        <taxon>Viruses</taxon>
        <taxon>Varidnaviria</taxon>
        <taxon>Bamfordvirae</taxon>
        <taxon>Nucleocytoviricota</taxon>
        <taxon>Megaviricetes</taxon>
        <taxon>Imitervirales</taxon>
        <taxon>Mimiviridae</taxon>
        <taxon>Klosneuvirinae</taxon>
    </lineage>
</organism>